<keyword evidence="3" id="KW-0804">Transcription</keyword>
<evidence type="ECO:0000256" key="1">
    <source>
        <dbReference type="ARBA" id="ARBA00023015"/>
    </source>
</evidence>
<dbReference type="Gene3D" id="1.10.260.40">
    <property type="entry name" value="lambda repressor-like DNA-binding domains"/>
    <property type="match status" value="1"/>
</dbReference>
<dbReference type="InterPro" id="IPR010982">
    <property type="entry name" value="Lambda_DNA-bd_dom_sf"/>
</dbReference>
<name>A0A087A2R9_9BIFI</name>
<dbReference type="Gene3D" id="3.40.50.2300">
    <property type="match status" value="2"/>
</dbReference>
<dbReference type="eggNOG" id="COG1609">
    <property type="taxonomic scope" value="Bacteria"/>
</dbReference>
<dbReference type="SUPFAM" id="SSF53822">
    <property type="entry name" value="Periplasmic binding protein-like I"/>
    <property type="match status" value="1"/>
</dbReference>
<dbReference type="InterPro" id="IPR028082">
    <property type="entry name" value="Peripla_BP_I"/>
</dbReference>
<gene>
    <name evidence="6" type="ORF">BBIA_1045</name>
</gene>
<feature type="compositionally biased region" description="Polar residues" evidence="4">
    <location>
        <begin position="1"/>
        <end position="11"/>
    </location>
</feature>
<feature type="domain" description="HTH lacI-type" evidence="5">
    <location>
        <begin position="9"/>
        <end position="63"/>
    </location>
</feature>
<protein>
    <submittedName>
        <fullName evidence="6">LacI-type transcriptional regulator</fullName>
    </submittedName>
</protein>
<dbReference type="InterPro" id="IPR046335">
    <property type="entry name" value="LacI/GalR-like_sensor"/>
</dbReference>
<dbReference type="Pfam" id="PF13377">
    <property type="entry name" value="Peripla_BP_3"/>
    <property type="match status" value="1"/>
</dbReference>
<reference evidence="6 7" key="1">
    <citation type="submission" date="2014-03" db="EMBL/GenBank/DDBJ databases">
        <title>Genomics of Bifidobacteria.</title>
        <authorList>
            <person name="Ventura M."/>
            <person name="Milani C."/>
            <person name="Lugli G.A."/>
        </authorList>
    </citation>
    <scope>NUCLEOTIDE SEQUENCE [LARGE SCALE GENOMIC DNA]</scope>
    <source>
        <strain evidence="6 7">DSM 23969</strain>
    </source>
</reference>
<dbReference type="GO" id="GO:0000976">
    <property type="term" value="F:transcription cis-regulatory region binding"/>
    <property type="evidence" value="ECO:0007669"/>
    <property type="project" value="TreeGrafter"/>
</dbReference>
<dbReference type="STRING" id="1437608.GCA_000771645_01702"/>
<organism evidence="6 7">
    <name type="scientific">Bifidobacterium biavatii DSM 23969</name>
    <dbReference type="NCBI Taxonomy" id="1437608"/>
    <lineage>
        <taxon>Bacteria</taxon>
        <taxon>Bacillati</taxon>
        <taxon>Actinomycetota</taxon>
        <taxon>Actinomycetes</taxon>
        <taxon>Bifidobacteriales</taxon>
        <taxon>Bifidobacteriaceae</taxon>
        <taxon>Bifidobacterium</taxon>
    </lineage>
</organism>
<dbReference type="AlphaFoldDB" id="A0A087A2R9"/>
<evidence type="ECO:0000259" key="5">
    <source>
        <dbReference type="PROSITE" id="PS50932"/>
    </source>
</evidence>
<dbReference type="CDD" id="cd01392">
    <property type="entry name" value="HTH_LacI"/>
    <property type="match status" value="1"/>
</dbReference>
<sequence>MERTTTASVSMQDVAKEAGVSPQTVSRVANGSSAVRPETRLRVEAAMEKLGYRPNYAARALKHGRFQDIGVVMFNLSSFGNARILDSIATAANNDDYAITVHSIGRGRDRSIKAAVERMKQLPVDGVIIVMEEQLADFSDFQPAAELPVVLLSENPAPYCPTVDADQYGCSQAIVDYLLGKGHQTVYHISGPAASRAAQSREQGWRDALSARSITVPPLYTGDWEADSGYQCGLALAHEADCTAVYAANDQMAYGAMLGLRAAGKRVPEDVSVIGVDDSLAGTIPRLELTTMRMPFDQIGRKAFSMVRDMCEGTDVPANVKTVIPTELVERGSVRDLNA</sequence>
<dbReference type="SMART" id="SM00354">
    <property type="entry name" value="HTH_LACI"/>
    <property type="match status" value="1"/>
</dbReference>
<evidence type="ECO:0000256" key="3">
    <source>
        <dbReference type="ARBA" id="ARBA00023163"/>
    </source>
</evidence>
<feature type="region of interest" description="Disordered" evidence="4">
    <location>
        <begin position="1"/>
        <end position="33"/>
    </location>
</feature>
<evidence type="ECO:0000256" key="4">
    <source>
        <dbReference type="SAM" id="MobiDB-lite"/>
    </source>
</evidence>
<dbReference type="Pfam" id="PF00356">
    <property type="entry name" value="LacI"/>
    <property type="match status" value="1"/>
</dbReference>
<dbReference type="PANTHER" id="PTHR30146:SF153">
    <property type="entry name" value="LACTOSE OPERON REPRESSOR"/>
    <property type="match status" value="1"/>
</dbReference>
<proteinExistence type="predicted"/>
<evidence type="ECO:0000313" key="7">
    <source>
        <dbReference type="Proteomes" id="UP000029108"/>
    </source>
</evidence>
<accession>A0A087A2R9</accession>
<keyword evidence="7" id="KW-1185">Reference proteome</keyword>
<feature type="compositionally biased region" description="Polar residues" evidence="4">
    <location>
        <begin position="21"/>
        <end position="33"/>
    </location>
</feature>
<dbReference type="EMBL" id="JGYN01000003">
    <property type="protein sequence ID" value="KFI53069.1"/>
    <property type="molecule type" value="Genomic_DNA"/>
</dbReference>
<comment type="caution">
    <text evidence="6">The sequence shown here is derived from an EMBL/GenBank/DDBJ whole genome shotgun (WGS) entry which is preliminary data.</text>
</comment>
<evidence type="ECO:0000256" key="2">
    <source>
        <dbReference type="ARBA" id="ARBA00023125"/>
    </source>
</evidence>
<dbReference type="Proteomes" id="UP000029108">
    <property type="component" value="Unassembled WGS sequence"/>
</dbReference>
<dbReference type="InterPro" id="IPR000843">
    <property type="entry name" value="HTH_LacI"/>
</dbReference>
<keyword evidence="1" id="KW-0805">Transcription regulation</keyword>
<dbReference type="CDD" id="cd01574">
    <property type="entry name" value="PBP1_LacI"/>
    <property type="match status" value="1"/>
</dbReference>
<dbReference type="PROSITE" id="PS50932">
    <property type="entry name" value="HTH_LACI_2"/>
    <property type="match status" value="1"/>
</dbReference>
<keyword evidence="2" id="KW-0238">DNA-binding</keyword>
<dbReference type="GO" id="GO:0003700">
    <property type="term" value="F:DNA-binding transcription factor activity"/>
    <property type="evidence" value="ECO:0007669"/>
    <property type="project" value="TreeGrafter"/>
</dbReference>
<dbReference type="SUPFAM" id="SSF47413">
    <property type="entry name" value="lambda repressor-like DNA-binding domains"/>
    <property type="match status" value="1"/>
</dbReference>
<evidence type="ECO:0000313" key="6">
    <source>
        <dbReference type="EMBL" id="KFI53069.1"/>
    </source>
</evidence>
<dbReference type="PANTHER" id="PTHR30146">
    <property type="entry name" value="LACI-RELATED TRANSCRIPTIONAL REPRESSOR"/>
    <property type="match status" value="1"/>
</dbReference>